<dbReference type="Proteomes" id="UP000054166">
    <property type="component" value="Unassembled WGS sequence"/>
</dbReference>
<accession>A0A0C3CID0</accession>
<dbReference type="EMBL" id="KN832975">
    <property type="protein sequence ID" value="KIM89532.1"/>
    <property type="molecule type" value="Genomic_DNA"/>
</dbReference>
<name>A0A0C3CID0_PILCF</name>
<evidence type="ECO:0000313" key="2">
    <source>
        <dbReference type="Proteomes" id="UP000054166"/>
    </source>
</evidence>
<protein>
    <recommendedName>
        <fullName evidence="3">DUF4218 domain-containing protein</fullName>
    </recommendedName>
</protein>
<dbReference type="InParanoid" id="A0A0C3CID0"/>
<sequence length="293" mass="33878">IDELEAKIHIWVDLYEEYYYQYREDRLSVCTTVVHGLLHIPENIRYCAPSWATWTFHIERMCGDFQGHLGSKSAPASNINKHVLHGAYLDQLGNRFDMSNELSEVGKKPKGALSQNETIKGSYEDYILRTPHKKKYRPDDNMRRMITDYFREITQANRNTIKARLPDNMPLWGKFHIAHSGDSVRCTMATSRKRSERNMSFVRFELIVFDEPKMIPFLTDGKDATQELTFYRTETAPIITDLATIRAVIGRVQTTGGPSTQQHWGIIDRSSALTRTTFEERDSLSDEDDDDSD</sequence>
<keyword evidence="2" id="KW-1185">Reference proteome</keyword>
<proteinExistence type="predicted"/>
<organism evidence="1 2">
    <name type="scientific">Piloderma croceum (strain F 1598)</name>
    <dbReference type="NCBI Taxonomy" id="765440"/>
    <lineage>
        <taxon>Eukaryota</taxon>
        <taxon>Fungi</taxon>
        <taxon>Dikarya</taxon>
        <taxon>Basidiomycota</taxon>
        <taxon>Agaricomycotina</taxon>
        <taxon>Agaricomycetes</taxon>
        <taxon>Agaricomycetidae</taxon>
        <taxon>Atheliales</taxon>
        <taxon>Atheliaceae</taxon>
        <taxon>Piloderma</taxon>
    </lineage>
</organism>
<dbReference type="AlphaFoldDB" id="A0A0C3CID0"/>
<dbReference type="STRING" id="765440.A0A0C3CID0"/>
<gene>
    <name evidence="1" type="ORF">PILCRDRAFT_2726</name>
</gene>
<evidence type="ECO:0000313" key="1">
    <source>
        <dbReference type="EMBL" id="KIM89532.1"/>
    </source>
</evidence>
<dbReference type="OrthoDB" id="3242924at2759"/>
<feature type="non-terminal residue" evidence="1">
    <location>
        <position position="1"/>
    </location>
</feature>
<reference evidence="1 2" key="1">
    <citation type="submission" date="2014-04" db="EMBL/GenBank/DDBJ databases">
        <authorList>
            <consortium name="DOE Joint Genome Institute"/>
            <person name="Kuo A."/>
            <person name="Tarkka M."/>
            <person name="Buscot F."/>
            <person name="Kohler A."/>
            <person name="Nagy L.G."/>
            <person name="Floudas D."/>
            <person name="Copeland A."/>
            <person name="Barry K.W."/>
            <person name="Cichocki N."/>
            <person name="Veneault-Fourrey C."/>
            <person name="LaButti K."/>
            <person name="Lindquist E.A."/>
            <person name="Lipzen A."/>
            <person name="Lundell T."/>
            <person name="Morin E."/>
            <person name="Murat C."/>
            <person name="Sun H."/>
            <person name="Tunlid A."/>
            <person name="Henrissat B."/>
            <person name="Grigoriev I.V."/>
            <person name="Hibbett D.S."/>
            <person name="Martin F."/>
            <person name="Nordberg H.P."/>
            <person name="Cantor M.N."/>
            <person name="Hua S.X."/>
        </authorList>
    </citation>
    <scope>NUCLEOTIDE SEQUENCE [LARGE SCALE GENOMIC DNA]</scope>
    <source>
        <strain evidence="1 2">F 1598</strain>
    </source>
</reference>
<dbReference type="HOGENOM" id="CLU_032165_0_0_1"/>
<reference evidence="2" key="2">
    <citation type="submission" date="2015-01" db="EMBL/GenBank/DDBJ databases">
        <title>Evolutionary Origins and Diversification of the Mycorrhizal Mutualists.</title>
        <authorList>
            <consortium name="DOE Joint Genome Institute"/>
            <consortium name="Mycorrhizal Genomics Consortium"/>
            <person name="Kohler A."/>
            <person name="Kuo A."/>
            <person name="Nagy L.G."/>
            <person name="Floudas D."/>
            <person name="Copeland A."/>
            <person name="Barry K.W."/>
            <person name="Cichocki N."/>
            <person name="Veneault-Fourrey C."/>
            <person name="LaButti K."/>
            <person name="Lindquist E.A."/>
            <person name="Lipzen A."/>
            <person name="Lundell T."/>
            <person name="Morin E."/>
            <person name="Murat C."/>
            <person name="Riley R."/>
            <person name="Ohm R."/>
            <person name="Sun H."/>
            <person name="Tunlid A."/>
            <person name="Henrissat B."/>
            <person name="Grigoriev I.V."/>
            <person name="Hibbett D.S."/>
            <person name="Martin F."/>
        </authorList>
    </citation>
    <scope>NUCLEOTIDE SEQUENCE [LARGE SCALE GENOMIC DNA]</scope>
    <source>
        <strain evidence="2">F 1598</strain>
    </source>
</reference>
<evidence type="ECO:0008006" key="3">
    <source>
        <dbReference type="Google" id="ProtNLM"/>
    </source>
</evidence>